<evidence type="ECO:0000256" key="2">
    <source>
        <dbReference type="ARBA" id="ARBA00022737"/>
    </source>
</evidence>
<dbReference type="PROSITE" id="PS51450">
    <property type="entry name" value="LRR"/>
    <property type="match status" value="2"/>
</dbReference>
<organism evidence="3 4">
    <name type="scientific">Candida viswanathii</name>
    <dbReference type="NCBI Taxonomy" id="5486"/>
    <lineage>
        <taxon>Eukaryota</taxon>
        <taxon>Fungi</taxon>
        <taxon>Dikarya</taxon>
        <taxon>Ascomycota</taxon>
        <taxon>Saccharomycotina</taxon>
        <taxon>Pichiomycetes</taxon>
        <taxon>Debaryomycetaceae</taxon>
        <taxon>Candida/Lodderomyces clade</taxon>
        <taxon>Candida</taxon>
    </lineage>
</organism>
<dbReference type="Proteomes" id="UP000253472">
    <property type="component" value="Unassembled WGS sequence"/>
</dbReference>
<gene>
    <name evidence="3" type="primary">Ppp1r7_2</name>
    <name evidence="3" type="ORF">Cantr_05538</name>
</gene>
<dbReference type="OrthoDB" id="266138at2759"/>
<keyword evidence="2" id="KW-0677">Repeat</keyword>
<dbReference type="SMART" id="SM00365">
    <property type="entry name" value="LRR_SD22"/>
    <property type="match status" value="5"/>
</dbReference>
<evidence type="ECO:0000313" key="4">
    <source>
        <dbReference type="Proteomes" id="UP000253472"/>
    </source>
</evidence>
<dbReference type="PANTHER" id="PTHR15454">
    <property type="entry name" value="NISCHARIN RELATED"/>
    <property type="match status" value="1"/>
</dbReference>
<dbReference type="InterPro" id="IPR001611">
    <property type="entry name" value="Leu-rich_rpt"/>
</dbReference>
<dbReference type="GO" id="GO:0005737">
    <property type="term" value="C:cytoplasm"/>
    <property type="evidence" value="ECO:0007669"/>
    <property type="project" value="TreeGrafter"/>
</dbReference>
<proteinExistence type="predicted"/>
<protein>
    <submittedName>
        <fullName evidence="3">Protein phosphatase 1 regulatory subunit 7</fullName>
    </submittedName>
</protein>
<dbReference type="InterPro" id="IPR032675">
    <property type="entry name" value="LRR_dom_sf"/>
</dbReference>
<dbReference type="Gene3D" id="3.80.10.10">
    <property type="entry name" value="Ribonuclease Inhibitor"/>
    <property type="match status" value="2"/>
</dbReference>
<dbReference type="SUPFAM" id="SSF52058">
    <property type="entry name" value="L domain-like"/>
    <property type="match status" value="1"/>
</dbReference>
<dbReference type="AlphaFoldDB" id="A0A367XRX1"/>
<keyword evidence="1" id="KW-0433">Leucine-rich repeat</keyword>
<evidence type="ECO:0000256" key="1">
    <source>
        <dbReference type="ARBA" id="ARBA00022614"/>
    </source>
</evidence>
<dbReference type="Pfam" id="PF13306">
    <property type="entry name" value="LRR_5"/>
    <property type="match status" value="2"/>
</dbReference>
<dbReference type="EMBL" id="QLNQ01000029">
    <property type="protein sequence ID" value="RCK56357.1"/>
    <property type="molecule type" value="Genomic_DNA"/>
</dbReference>
<evidence type="ECO:0000313" key="3">
    <source>
        <dbReference type="EMBL" id="RCK56357.1"/>
    </source>
</evidence>
<reference evidence="3 4" key="1">
    <citation type="submission" date="2018-06" db="EMBL/GenBank/DDBJ databases">
        <title>Whole genome sequencing of Candida tropicalis (genome annotated by CSBL at Korea University).</title>
        <authorList>
            <person name="Ahn J."/>
        </authorList>
    </citation>
    <scope>NUCLEOTIDE SEQUENCE [LARGE SCALE GENOMIC DNA]</scope>
    <source>
        <strain evidence="3 4">ATCC 20962</strain>
    </source>
</reference>
<dbReference type="PANTHER" id="PTHR15454:SF56">
    <property type="entry name" value="PROTEIN PHOSPHATASE 1 REGULATORY SUBUNIT 7-RELATED"/>
    <property type="match status" value="1"/>
</dbReference>
<sequence>MKKKIQIKTKIEKGKQNHLSPPTMATIPAPPVINRLVLLYDKPKYYHTIMLLKELRELKNNYITVIEIDTIDKFLTETTISSVKFDHLHMCVEFNPEFEANLQKFITFLKNNPKMIDDVGDIAYHIHFEPGKKWKEYTQGQVAKYKDFLDVLRDAGADKVAHCSVVNKYDMDTVYITEKDDLAKLGSEIQLDIQYWKNLKTLDYGESSIRFLPGVKLPEHLEVLNIGGGYALETLTGFKMPPKLRALLAGQGAMPSIDEIVFPPTLQRLEIPENKIYFLENVKFPSSLKDLDISQNRIESLRDVRFPQGLQSLNMGLNPVENLRGIKFPETLQFLDASNLPNESMTGVKFPELLEVLNLQSSMTNTRGLKLPQRIKTLILSGNGVNSINPLKLPSTIEVLYLNQNHIKTLNKVNFPPKLRELYLGDNLITTLKNVLFPQTIEVLDLENDPWSFENDKQITTLKDVILPPNLKIFKLGYHGIKTIESFEFPASLRYLSLAYNELRVIRNIKFGNHLKTLDLSGNPDLLSLDNVVIPESVTELRVSSQLIPNLPGYLIERANESRLIIKKTAPQPE</sequence>
<keyword evidence="4" id="KW-1185">Reference proteome</keyword>
<name>A0A367XRX1_9ASCO</name>
<dbReference type="STRING" id="5486.A0A367XRX1"/>
<dbReference type="SUPFAM" id="SSF52075">
    <property type="entry name" value="Outer arm dynein light chain 1"/>
    <property type="match status" value="1"/>
</dbReference>
<accession>A0A367XRX1</accession>
<comment type="caution">
    <text evidence="3">The sequence shown here is derived from an EMBL/GenBank/DDBJ whole genome shotgun (WGS) entry which is preliminary data.</text>
</comment>
<dbReference type="InterPro" id="IPR026906">
    <property type="entry name" value="LRR_5"/>
</dbReference>